<dbReference type="Proteomes" id="UP001497602">
    <property type="component" value="Unassembled WGS sequence"/>
</dbReference>
<dbReference type="RefSeq" id="WP_348740245.1">
    <property type="nucleotide sequence ID" value="NZ_CAXJRC010000045.1"/>
</dbReference>
<dbReference type="EMBL" id="CAXJRC010000045">
    <property type="protein sequence ID" value="CAL2108649.1"/>
    <property type="molecule type" value="Genomic_DNA"/>
</dbReference>
<evidence type="ECO:0000313" key="2">
    <source>
        <dbReference type="Proteomes" id="UP001497602"/>
    </source>
</evidence>
<accession>A0ABP1FG52</accession>
<reference evidence="1 2" key="1">
    <citation type="submission" date="2024-05" db="EMBL/GenBank/DDBJ databases">
        <authorList>
            <person name="Duchaud E."/>
        </authorList>
    </citation>
    <scope>NUCLEOTIDE SEQUENCE [LARGE SCALE GENOMIC DNA]</scope>
    <source>
        <strain evidence="1">Ena-SAMPLE-TAB-13-05-2024-13:56:06:370-140305</strain>
    </source>
</reference>
<keyword evidence="2" id="KW-1185">Reference proteome</keyword>
<name>A0ABP1FG52_9FLAO</name>
<protein>
    <submittedName>
        <fullName evidence="1">Uncharacterized protein</fullName>
    </submittedName>
</protein>
<gene>
    <name evidence="1" type="ORF">T190115A13A_80224</name>
</gene>
<evidence type="ECO:0000313" key="1">
    <source>
        <dbReference type="EMBL" id="CAL2108649.1"/>
    </source>
</evidence>
<organism evidence="1 2">
    <name type="scientific">Tenacibaculum vairaonense</name>
    <dbReference type="NCBI Taxonomy" id="3137860"/>
    <lineage>
        <taxon>Bacteria</taxon>
        <taxon>Pseudomonadati</taxon>
        <taxon>Bacteroidota</taxon>
        <taxon>Flavobacteriia</taxon>
        <taxon>Flavobacteriales</taxon>
        <taxon>Flavobacteriaceae</taxon>
        <taxon>Tenacibaculum</taxon>
    </lineage>
</organism>
<proteinExistence type="predicted"/>
<sequence>MKEITLEDWKKEASDKFGSDKMNWEFKCPSCKEVQTLKEFNENNVEEPESKFYFSCIGRWVKDRGCSWTLGGLLQIHKTEVITLDNAKTPVMEFSK</sequence>
<comment type="caution">
    <text evidence="1">The sequence shown here is derived from an EMBL/GenBank/DDBJ whole genome shotgun (WGS) entry which is preliminary data.</text>
</comment>
<dbReference type="NCBIfam" id="NF041591">
    <property type="entry name" value="CxxC_VVA0879"/>
    <property type="match status" value="1"/>
</dbReference>
<dbReference type="InterPro" id="IPR048166">
    <property type="entry name" value="VVA0879-like"/>
</dbReference>